<accession>A0A543Q211</accession>
<evidence type="ECO:0000313" key="2">
    <source>
        <dbReference type="EMBL" id="QFX96137.1"/>
    </source>
</evidence>
<dbReference type="Proteomes" id="UP000363590">
    <property type="component" value="Chromosome"/>
</dbReference>
<dbReference type="GeneID" id="60696184"/>
<proteinExistence type="predicted"/>
<sequence length="125" mass="13300">MSDFVRIDVTISTRQPELLKDIQAVSEPRLRPERLRFLAQLGLLVLQGRGSLAAVQASNLDAENGHEKPDAGEAGATSVAAHGAAETGASHDPKRALSPARRKAMAQLGQSLGEPSQKTQKTHKS</sequence>
<feature type="compositionally biased region" description="Polar residues" evidence="1">
    <location>
        <begin position="108"/>
        <end position="119"/>
    </location>
</feature>
<reference evidence="2 5" key="2">
    <citation type="submission" date="2019-10" db="EMBL/GenBank/DDBJ databases">
        <authorList>
            <person name="Wang R."/>
        </authorList>
    </citation>
    <scope>NUCLEOTIDE SEQUENCE [LARGE SCALE GENOMIC DNA]</scope>
    <source>
        <strain evidence="2 5">ATCC 19377</strain>
    </source>
</reference>
<name>A0A543Q211_ACITH</name>
<dbReference type="EMBL" id="CP045571">
    <property type="protein sequence ID" value="QFX96137.1"/>
    <property type="molecule type" value="Genomic_DNA"/>
</dbReference>
<dbReference type="EMBL" id="SZUV01000001">
    <property type="protein sequence ID" value="TQN50355.1"/>
    <property type="molecule type" value="Genomic_DNA"/>
</dbReference>
<dbReference type="Proteomes" id="UP000315403">
    <property type="component" value="Unassembled WGS sequence"/>
</dbReference>
<evidence type="ECO:0000256" key="1">
    <source>
        <dbReference type="SAM" id="MobiDB-lite"/>
    </source>
</evidence>
<feature type="region of interest" description="Disordered" evidence="1">
    <location>
        <begin position="60"/>
        <end position="125"/>
    </location>
</feature>
<evidence type="ECO:0000313" key="5">
    <source>
        <dbReference type="Proteomes" id="UP000363590"/>
    </source>
</evidence>
<gene>
    <name evidence="3" type="ORF">DLNHIDIE_00208</name>
    <name evidence="2" type="ORF">GCD22_01860</name>
</gene>
<reference evidence="3 4" key="1">
    <citation type="submission" date="2019-03" db="EMBL/GenBank/DDBJ databases">
        <title>New insights into Acidothiobacillus thiooxidans sulfur metabolism through coupled gene expression, solution geochemistry, microscopy and spectroscopy analyses.</title>
        <authorList>
            <person name="Camacho D."/>
            <person name="Frazao R."/>
            <person name="Fouillen A."/>
            <person name="Nanci A."/>
            <person name="Lang B.F."/>
            <person name="Apte S.C."/>
            <person name="Baron C."/>
            <person name="Warren L.A."/>
        </authorList>
    </citation>
    <scope>NUCLEOTIDE SEQUENCE [LARGE SCALE GENOMIC DNA]</scope>
    <source>
        <strain evidence="3 4">ATCC 19377</strain>
    </source>
</reference>
<dbReference type="KEGG" id="atx:GCD22_01860"/>
<feature type="compositionally biased region" description="Low complexity" evidence="1">
    <location>
        <begin position="73"/>
        <end position="87"/>
    </location>
</feature>
<evidence type="ECO:0000313" key="3">
    <source>
        <dbReference type="EMBL" id="TQN50355.1"/>
    </source>
</evidence>
<organism evidence="3 4">
    <name type="scientific">Acidithiobacillus thiooxidans ATCC 19377</name>
    <dbReference type="NCBI Taxonomy" id="637390"/>
    <lineage>
        <taxon>Bacteria</taxon>
        <taxon>Pseudomonadati</taxon>
        <taxon>Pseudomonadota</taxon>
        <taxon>Acidithiobacillia</taxon>
        <taxon>Acidithiobacillales</taxon>
        <taxon>Acidithiobacillaceae</taxon>
        <taxon>Acidithiobacillus</taxon>
    </lineage>
</organism>
<dbReference type="AlphaFoldDB" id="A0A543Q211"/>
<protein>
    <submittedName>
        <fullName evidence="3">Uncharacterized protein</fullName>
    </submittedName>
</protein>
<evidence type="ECO:0000313" key="4">
    <source>
        <dbReference type="Proteomes" id="UP000315403"/>
    </source>
</evidence>
<dbReference type="RefSeq" id="WP_142086184.1">
    <property type="nucleotide sequence ID" value="NZ_CP045571.1"/>
</dbReference>